<dbReference type="CDD" id="cd09871">
    <property type="entry name" value="PIN_MtVapC28-VapC30-like"/>
    <property type="match status" value="1"/>
</dbReference>
<dbReference type="EMBL" id="AVPK01000006">
    <property type="protein sequence ID" value="KGN37131.1"/>
    <property type="molecule type" value="Genomic_DNA"/>
</dbReference>
<evidence type="ECO:0000313" key="8">
    <source>
        <dbReference type="EMBL" id="KGN37131.1"/>
    </source>
</evidence>
<dbReference type="SUPFAM" id="SSF88723">
    <property type="entry name" value="PIN domain-like"/>
    <property type="match status" value="1"/>
</dbReference>
<dbReference type="InterPro" id="IPR022907">
    <property type="entry name" value="VapC_family"/>
</dbReference>
<evidence type="ECO:0000256" key="1">
    <source>
        <dbReference type="ARBA" id="ARBA00022649"/>
    </source>
</evidence>
<keyword evidence="3 6" id="KW-0479">Metal-binding</keyword>
<keyword evidence="2 6" id="KW-0540">Nuclease</keyword>
<proteinExistence type="inferred from homology"/>
<evidence type="ECO:0000256" key="2">
    <source>
        <dbReference type="ARBA" id="ARBA00022722"/>
    </source>
</evidence>
<sequence length="132" mass="13983">MVIDSSALVAIVLGESEAEACLKVMETTAEPLLISPITLVESTIVVEARSGPDAVRDLELLIGEYGIQVSPCAPSDTAAAIEGWRRFGKGRHPAGLNLGDVFPYGLAVSRGDALLFKGEDFARTDVRRALLS</sequence>
<keyword evidence="6" id="KW-0800">Toxin</keyword>
<dbReference type="AlphaFoldDB" id="A0A0A0JND3"/>
<dbReference type="eggNOG" id="COG3742">
    <property type="taxonomic scope" value="Bacteria"/>
</dbReference>
<feature type="binding site" evidence="6">
    <location>
        <position position="4"/>
    </location>
    <ligand>
        <name>Mg(2+)</name>
        <dbReference type="ChEBI" id="CHEBI:18420"/>
    </ligand>
</feature>
<dbReference type="GO" id="GO:0016787">
    <property type="term" value="F:hydrolase activity"/>
    <property type="evidence" value="ECO:0007669"/>
    <property type="project" value="UniProtKB-KW"/>
</dbReference>
<evidence type="ECO:0000259" key="7">
    <source>
        <dbReference type="Pfam" id="PF01850"/>
    </source>
</evidence>
<comment type="caution">
    <text evidence="8">The sequence shown here is derived from an EMBL/GenBank/DDBJ whole genome shotgun (WGS) entry which is preliminary data.</text>
</comment>
<dbReference type="STRING" id="1385521.N803_14830"/>
<keyword evidence="9" id="KW-1185">Reference proteome</keyword>
<dbReference type="EC" id="3.1.-.-" evidence="6"/>
<evidence type="ECO:0000256" key="5">
    <source>
        <dbReference type="ARBA" id="ARBA00022842"/>
    </source>
</evidence>
<dbReference type="Pfam" id="PF01850">
    <property type="entry name" value="PIN"/>
    <property type="match status" value="1"/>
</dbReference>
<evidence type="ECO:0000256" key="6">
    <source>
        <dbReference type="HAMAP-Rule" id="MF_00265"/>
    </source>
</evidence>
<dbReference type="HAMAP" id="MF_00265">
    <property type="entry name" value="VapC_Nob1"/>
    <property type="match status" value="1"/>
</dbReference>
<feature type="binding site" evidence="6">
    <location>
        <position position="100"/>
    </location>
    <ligand>
        <name>Mg(2+)</name>
        <dbReference type="ChEBI" id="CHEBI:18420"/>
    </ligand>
</feature>
<evidence type="ECO:0000256" key="4">
    <source>
        <dbReference type="ARBA" id="ARBA00022801"/>
    </source>
</evidence>
<protein>
    <recommendedName>
        <fullName evidence="6">Ribonuclease VapC</fullName>
        <shortName evidence="6">RNase VapC</shortName>
        <ecNumber evidence="6">3.1.-.-</ecNumber>
    </recommendedName>
    <alternativeName>
        <fullName evidence="6">Toxin VapC</fullName>
    </alternativeName>
</protein>
<comment type="cofactor">
    <cofactor evidence="6">
        <name>Mg(2+)</name>
        <dbReference type="ChEBI" id="CHEBI:18420"/>
    </cofactor>
</comment>
<dbReference type="GO" id="GO:0090729">
    <property type="term" value="F:toxin activity"/>
    <property type="evidence" value="ECO:0007669"/>
    <property type="project" value="UniProtKB-KW"/>
</dbReference>
<evidence type="ECO:0000313" key="9">
    <source>
        <dbReference type="Proteomes" id="UP000030011"/>
    </source>
</evidence>
<dbReference type="InterPro" id="IPR002716">
    <property type="entry name" value="PIN_dom"/>
</dbReference>
<dbReference type="InterPro" id="IPR029060">
    <property type="entry name" value="PIN-like_dom_sf"/>
</dbReference>
<gene>
    <name evidence="6" type="primary">vapC</name>
    <name evidence="8" type="ORF">N803_14830</name>
</gene>
<dbReference type="Gene3D" id="3.40.50.1010">
    <property type="entry name" value="5'-nuclease"/>
    <property type="match status" value="1"/>
</dbReference>
<dbReference type="Proteomes" id="UP000030011">
    <property type="component" value="Unassembled WGS sequence"/>
</dbReference>
<reference evidence="8 9" key="1">
    <citation type="submission" date="2013-08" db="EMBL/GenBank/DDBJ databases">
        <title>The genome sequence of Knoellia subterranea.</title>
        <authorList>
            <person name="Zhu W."/>
            <person name="Wang G."/>
        </authorList>
    </citation>
    <scope>NUCLEOTIDE SEQUENCE [LARGE SCALE GENOMIC DNA]</scope>
    <source>
        <strain evidence="8 9">KCTC 19937</strain>
    </source>
</reference>
<comment type="similarity">
    <text evidence="6">Belongs to the PINc/VapC protein family.</text>
</comment>
<dbReference type="OrthoDB" id="32625at2"/>
<keyword evidence="4 6" id="KW-0378">Hydrolase</keyword>
<keyword evidence="5 6" id="KW-0460">Magnesium</keyword>
<dbReference type="GO" id="GO:0000287">
    <property type="term" value="F:magnesium ion binding"/>
    <property type="evidence" value="ECO:0007669"/>
    <property type="project" value="UniProtKB-UniRule"/>
</dbReference>
<feature type="domain" description="PIN" evidence="7">
    <location>
        <begin position="1"/>
        <end position="125"/>
    </location>
</feature>
<keyword evidence="1 6" id="KW-1277">Toxin-antitoxin system</keyword>
<evidence type="ECO:0000256" key="3">
    <source>
        <dbReference type="ARBA" id="ARBA00022723"/>
    </source>
</evidence>
<dbReference type="RefSeq" id="WP_035905299.1">
    <property type="nucleotide sequence ID" value="NZ_AVPK01000006.1"/>
</dbReference>
<name>A0A0A0JND3_9MICO</name>
<dbReference type="GO" id="GO:0004540">
    <property type="term" value="F:RNA nuclease activity"/>
    <property type="evidence" value="ECO:0007669"/>
    <property type="project" value="InterPro"/>
</dbReference>
<accession>A0A0A0JND3</accession>
<organism evidence="8 9">
    <name type="scientific">Knoellia subterranea KCTC 19937</name>
    <dbReference type="NCBI Taxonomy" id="1385521"/>
    <lineage>
        <taxon>Bacteria</taxon>
        <taxon>Bacillati</taxon>
        <taxon>Actinomycetota</taxon>
        <taxon>Actinomycetes</taxon>
        <taxon>Micrococcales</taxon>
        <taxon>Intrasporangiaceae</taxon>
        <taxon>Knoellia</taxon>
    </lineage>
</organism>
<comment type="function">
    <text evidence="6">Toxic component of a toxin-antitoxin (TA) system. An RNase.</text>
</comment>